<gene>
    <name evidence="1" type="ORF">GCM10022407_15070</name>
</gene>
<dbReference type="RefSeq" id="WP_345122680.1">
    <property type="nucleotide sequence ID" value="NZ_BAABDI010000007.1"/>
</dbReference>
<organism evidence="1 2">
    <name type="scientific">Hymenobacter antarcticus</name>
    <dbReference type="NCBI Taxonomy" id="486270"/>
    <lineage>
        <taxon>Bacteria</taxon>
        <taxon>Pseudomonadati</taxon>
        <taxon>Bacteroidota</taxon>
        <taxon>Cytophagia</taxon>
        <taxon>Cytophagales</taxon>
        <taxon>Hymenobacteraceae</taxon>
        <taxon>Hymenobacter</taxon>
    </lineage>
</organism>
<dbReference type="Proteomes" id="UP001501556">
    <property type="component" value="Unassembled WGS sequence"/>
</dbReference>
<protein>
    <recommendedName>
        <fullName evidence="3">Nucleotidyl transferase AbiEii toxin, Type IV TA system</fullName>
    </recommendedName>
</protein>
<dbReference type="EMBL" id="BAABDI010000007">
    <property type="protein sequence ID" value="GAA3970170.1"/>
    <property type="molecule type" value="Genomic_DNA"/>
</dbReference>
<evidence type="ECO:0008006" key="3">
    <source>
        <dbReference type="Google" id="ProtNLM"/>
    </source>
</evidence>
<name>A0ABP7PRW7_9BACT</name>
<evidence type="ECO:0000313" key="1">
    <source>
        <dbReference type="EMBL" id="GAA3970170.1"/>
    </source>
</evidence>
<sequence>MAEIINTVALQAVAQGLGNLLPEVVFVGGATVGLYASSPAAPISRPTDDVDCIIELASYGAFAALEERLRARGFRNDVESRVQIRWLYEGIPVDVMPTDARVLGFSNPWYPVGMATAQSHTLPDGTIIRILHPAYLLATKFCALQNRASDLRLSHDWEDIVYVLEERAEVVEEVATAASDVRIFIANQCASVRRKPNVEELFEAVMGRGSQLPLLLHKLKQLAELDKQ</sequence>
<dbReference type="Pfam" id="PF08843">
    <property type="entry name" value="AbiEii"/>
    <property type="match status" value="1"/>
</dbReference>
<proteinExistence type="predicted"/>
<comment type="caution">
    <text evidence="1">The sequence shown here is derived from an EMBL/GenBank/DDBJ whole genome shotgun (WGS) entry which is preliminary data.</text>
</comment>
<keyword evidence="2" id="KW-1185">Reference proteome</keyword>
<dbReference type="InterPro" id="IPR014942">
    <property type="entry name" value="AbiEii"/>
</dbReference>
<accession>A0ABP7PRW7</accession>
<evidence type="ECO:0000313" key="2">
    <source>
        <dbReference type="Proteomes" id="UP001501556"/>
    </source>
</evidence>
<reference evidence="2" key="1">
    <citation type="journal article" date="2019" name="Int. J. Syst. Evol. Microbiol.">
        <title>The Global Catalogue of Microorganisms (GCM) 10K type strain sequencing project: providing services to taxonomists for standard genome sequencing and annotation.</title>
        <authorList>
            <consortium name="The Broad Institute Genomics Platform"/>
            <consortium name="The Broad Institute Genome Sequencing Center for Infectious Disease"/>
            <person name="Wu L."/>
            <person name="Ma J."/>
        </authorList>
    </citation>
    <scope>NUCLEOTIDE SEQUENCE [LARGE SCALE GENOMIC DNA]</scope>
    <source>
        <strain evidence="2">JCM 17217</strain>
    </source>
</reference>